<dbReference type="Gene3D" id="2.60.120.10">
    <property type="entry name" value="Jelly Rolls"/>
    <property type="match status" value="1"/>
</dbReference>
<dbReference type="SUPFAM" id="SSF51182">
    <property type="entry name" value="RmlC-like cupins"/>
    <property type="match status" value="1"/>
</dbReference>
<evidence type="ECO:0000313" key="2">
    <source>
        <dbReference type="EMBL" id="MCG2621846.1"/>
    </source>
</evidence>
<sequence>MSTTTNDREAAKPELIVSGPLTQVSAKTPRMKARWVFNTRPEGWDTYAMSEWELDRAGFADHHPHDEVSVVLDGELHIRVGDTEVVGRPGDTIRVPAGHTGYYWAPKYARMLGIYGPNPDGEDSQYLEYWEIDD</sequence>
<accession>A0ABS9L5F0</accession>
<dbReference type="InterPro" id="IPR013096">
    <property type="entry name" value="Cupin_2"/>
</dbReference>
<reference evidence="2" key="1">
    <citation type="submission" date="2022-01" db="EMBL/GenBank/DDBJ databases">
        <authorList>
            <person name="Jo J.-H."/>
            <person name="Im W.-T."/>
        </authorList>
    </citation>
    <scope>NUCLEOTIDE SEQUENCE</scope>
    <source>
        <strain evidence="2">I2-34</strain>
    </source>
</reference>
<gene>
    <name evidence="2" type="ORF">LVY72_07935</name>
</gene>
<name>A0ABS9L5F0_9MICC</name>
<comment type="caution">
    <text evidence="2">The sequence shown here is derived from an EMBL/GenBank/DDBJ whole genome shotgun (WGS) entry which is preliminary data.</text>
</comment>
<proteinExistence type="predicted"/>
<dbReference type="Pfam" id="PF07883">
    <property type="entry name" value="Cupin_2"/>
    <property type="match status" value="1"/>
</dbReference>
<evidence type="ECO:0000313" key="3">
    <source>
        <dbReference type="Proteomes" id="UP001165368"/>
    </source>
</evidence>
<feature type="domain" description="Cupin type-2" evidence="1">
    <location>
        <begin position="61"/>
        <end position="100"/>
    </location>
</feature>
<dbReference type="RefSeq" id="WP_237819470.1">
    <property type="nucleotide sequence ID" value="NZ_JAKLTQ010000004.1"/>
</dbReference>
<dbReference type="InterPro" id="IPR011051">
    <property type="entry name" value="RmlC_Cupin_sf"/>
</dbReference>
<dbReference type="Proteomes" id="UP001165368">
    <property type="component" value="Unassembled WGS sequence"/>
</dbReference>
<protein>
    <submittedName>
        <fullName evidence="2">Cupin domain-containing protein</fullName>
    </submittedName>
</protein>
<organism evidence="2 3">
    <name type="scientific">Arthrobacter hankyongi</name>
    <dbReference type="NCBI Taxonomy" id="2904801"/>
    <lineage>
        <taxon>Bacteria</taxon>
        <taxon>Bacillati</taxon>
        <taxon>Actinomycetota</taxon>
        <taxon>Actinomycetes</taxon>
        <taxon>Micrococcales</taxon>
        <taxon>Micrococcaceae</taxon>
        <taxon>Arthrobacter</taxon>
    </lineage>
</organism>
<dbReference type="InterPro" id="IPR014710">
    <property type="entry name" value="RmlC-like_jellyroll"/>
</dbReference>
<keyword evidence="3" id="KW-1185">Reference proteome</keyword>
<evidence type="ECO:0000259" key="1">
    <source>
        <dbReference type="Pfam" id="PF07883"/>
    </source>
</evidence>
<dbReference type="EMBL" id="JAKLTQ010000004">
    <property type="protein sequence ID" value="MCG2621846.1"/>
    <property type="molecule type" value="Genomic_DNA"/>
</dbReference>